<dbReference type="RefSeq" id="WP_111331900.1">
    <property type="nucleotide sequence ID" value="NZ_CP030032.1"/>
</dbReference>
<evidence type="ECO:0000313" key="1">
    <source>
        <dbReference type="EMBL" id="AWV88287.1"/>
    </source>
</evidence>
<name>A0A2Z4FH38_9DELT</name>
<proteinExistence type="predicted"/>
<keyword evidence="2" id="KW-1185">Reference proteome</keyword>
<dbReference type="EMBL" id="CP030032">
    <property type="protein sequence ID" value="AWV88287.1"/>
    <property type="molecule type" value="Genomic_DNA"/>
</dbReference>
<accession>A0A2Z4FH38</accession>
<gene>
    <name evidence="1" type="ORF">DN745_02600</name>
</gene>
<dbReference type="Proteomes" id="UP000249799">
    <property type="component" value="Chromosome"/>
</dbReference>
<evidence type="ECO:0000313" key="2">
    <source>
        <dbReference type="Proteomes" id="UP000249799"/>
    </source>
</evidence>
<protein>
    <submittedName>
        <fullName evidence="1">Uncharacterized protein</fullName>
    </submittedName>
</protein>
<dbReference type="KEGG" id="bsed:DN745_02600"/>
<reference evidence="1 2" key="1">
    <citation type="submission" date="2018-06" db="EMBL/GenBank/DDBJ databases">
        <title>Lujinxingia sediminis gen. nov. sp. nov., a new facultative anaerobic member of the class Deltaproteobacteria, and proposal of Lujinxingaceae fam. nov.</title>
        <authorList>
            <person name="Guo L.-Y."/>
            <person name="Li C.-M."/>
            <person name="Wang S."/>
            <person name="Du Z.-J."/>
        </authorList>
    </citation>
    <scope>NUCLEOTIDE SEQUENCE [LARGE SCALE GENOMIC DNA]</scope>
    <source>
        <strain evidence="1 2">FA350</strain>
    </source>
</reference>
<dbReference type="AlphaFoldDB" id="A0A2Z4FH38"/>
<sequence>MSHAIPASLPALPALPADFAQWSEWAKAEFRVQRAPTLSVPDVELAREERQRIEMSWRALIAEWAKGLSVAPDDSARAAQYFFQNAQQAPPFVLRAAQLLCDRAMEDGATSPDVLHLVGAFVWPLRDIDASFSQLCWDYLVYAPWQTDSAALVDLFGAADRAQALGDGRTILDLAEAQLGAQNAYLARETLEAVVLIQTGKDHLDQVLGAGEFSSKERITGAAEALRRLAEIYVKAGDAQIHAREVIRWVAAQQKAPRALTEVLERRVWDLPYEETYQWAKAGPKLGEIDAQIAQALSADQPHHARRLAESVVTAHYDPVVWGAILPNIKKANTKFRAADPKDIREHHPSRHAASHLALLYVQTNFTTRRAEEFVEKILQLPRFVGVGAPLHAVRGDLQRFLVESDPYTLLNAQNRALERIDGRDAEKHARDAVIQWFDRRFSSEAPDLFDTAVDVITAPLAGLASIVSDLPMIEQSIAATFHKLFGCSAWLTGDLSDLRREGARRRAEAGVSPELMGFARKETMYMRGGAAAVSAATCLLPPGFAMVLGGAADLSTTLLLAFRAIARVGAIFGIDVNTCEGFQFALDAFTIGCSSDGGEGLIAFLSSKKRGVLSQVSVGGVSYGAAALSKHLWSTPRGDARCAAEYSIHYIARLCGFELSQSAAGKFIPVAGALYSGVTTYALVEQIVDAAIHIAARNALMGLLPAEPGEARR</sequence>
<organism evidence="1 2">
    <name type="scientific">Bradymonas sediminis</name>
    <dbReference type="NCBI Taxonomy" id="1548548"/>
    <lineage>
        <taxon>Bacteria</taxon>
        <taxon>Deltaproteobacteria</taxon>
        <taxon>Bradymonadales</taxon>
        <taxon>Bradymonadaceae</taxon>
        <taxon>Bradymonas</taxon>
    </lineage>
</organism>